<dbReference type="InterPro" id="IPR019734">
    <property type="entry name" value="TPR_rpt"/>
</dbReference>
<dbReference type="InterPro" id="IPR011990">
    <property type="entry name" value="TPR-like_helical_dom_sf"/>
</dbReference>
<keyword evidence="2 3" id="KW-0802">TPR repeat</keyword>
<dbReference type="PROSITE" id="PS50005">
    <property type="entry name" value="TPR"/>
    <property type="match status" value="1"/>
</dbReference>
<reference evidence="4 5" key="1">
    <citation type="submission" date="2019-07" db="EMBL/GenBank/DDBJ databases">
        <title>Ln-dependent methylotrophs.</title>
        <authorList>
            <person name="Tani A."/>
        </authorList>
    </citation>
    <scope>NUCLEOTIDE SEQUENCE [LARGE SCALE GENOMIC DNA]</scope>
    <source>
        <strain evidence="4 5">SM89A</strain>
    </source>
</reference>
<feature type="repeat" description="TPR" evidence="3">
    <location>
        <begin position="264"/>
        <end position="297"/>
    </location>
</feature>
<dbReference type="EMBL" id="VJMF01000097">
    <property type="protein sequence ID" value="TRL26583.1"/>
    <property type="molecule type" value="Genomic_DNA"/>
</dbReference>
<dbReference type="Pfam" id="PF13181">
    <property type="entry name" value="TPR_8"/>
    <property type="match status" value="1"/>
</dbReference>
<sequence>MSAAAASTMVERNRVAFRVSDMTQQNIPGGRHPDYIRAILDRAVKMIGEGLLDSAEVLLGTLSNEPSTREVTAHLLGVIAMRRMETSAAQLFFKAALEANPRNAEAHAQLGALLLDERPVAAAAAFAAALTLDARNPDWHVGLATAFQRLGFDDLARDNLADALALSPDHPEAAKRAAETREIDELPQEEDEALLCDALFAEGTRRQAAGELARAAAIFERILTRAPEHAFTLCNFGALRRVMGDLDASEALLEQAIAIDPNLAPARLALAETHMAAGRDPEARAQFETAIELEPKDAAARAAYAMALQKMGAVQESIPHFHHAILLDQNRPAEFYAALGSALQAMGMRDRAEIALRHAAALAQAQ</sequence>
<gene>
    <name evidence="4" type="ORF">FM996_19405</name>
</gene>
<evidence type="ECO:0000256" key="2">
    <source>
        <dbReference type="ARBA" id="ARBA00022803"/>
    </source>
</evidence>
<evidence type="ECO:0000256" key="1">
    <source>
        <dbReference type="ARBA" id="ARBA00022737"/>
    </source>
</evidence>
<dbReference type="PANTHER" id="PTHR44858">
    <property type="entry name" value="TETRATRICOPEPTIDE REPEAT PROTEIN 6"/>
    <property type="match status" value="1"/>
</dbReference>
<dbReference type="Proteomes" id="UP000316781">
    <property type="component" value="Unassembled WGS sequence"/>
</dbReference>
<protein>
    <submittedName>
        <fullName evidence="4">Tetratricopeptide repeat protein</fullName>
    </submittedName>
</protein>
<dbReference type="SMART" id="SM00028">
    <property type="entry name" value="TPR"/>
    <property type="match status" value="8"/>
</dbReference>
<comment type="caution">
    <text evidence="4">The sequence shown here is derived from an EMBL/GenBank/DDBJ whole genome shotgun (WGS) entry which is preliminary data.</text>
</comment>
<keyword evidence="1" id="KW-0677">Repeat</keyword>
<dbReference type="AlphaFoldDB" id="A0A549SDN3"/>
<dbReference type="Gene3D" id="1.25.40.10">
    <property type="entry name" value="Tetratricopeptide repeat domain"/>
    <property type="match status" value="4"/>
</dbReference>
<dbReference type="InterPro" id="IPR050498">
    <property type="entry name" value="Ycf3"/>
</dbReference>
<name>A0A549SDN3_METSR</name>
<dbReference type="PANTHER" id="PTHR44858:SF1">
    <property type="entry name" value="UDP-N-ACETYLGLUCOSAMINE--PEPTIDE N-ACETYLGLUCOSAMINYLTRANSFERASE SPINDLY-RELATED"/>
    <property type="match status" value="1"/>
</dbReference>
<dbReference type="SUPFAM" id="SSF48452">
    <property type="entry name" value="TPR-like"/>
    <property type="match status" value="1"/>
</dbReference>
<dbReference type="GO" id="GO:0046813">
    <property type="term" value="P:receptor-mediated virion attachment to host cell"/>
    <property type="evidence" value="ECO:0007669"/>
    <property type="project" value="TreeGrafter"/>
</dbReference>
<dbReference type="GO" id="GO:0009279">
    <property type="term" value="C:cell outer membrane"/>
    <property type="evidence" value="ECO:0007669"/>
    <property type="project" value="TreeGrafter"/>
</dbReference>
<proteinExistence type="predicted"/>
<dbReference type="Pfam" id="PF14559">
    <property type="entry name" value="TPR_19"/>
    <property type="match status" value="1"/>
</dbReference>
<organism evidence="4 5">
    <name type="scientific">Methylosinus sporium</name>
    <dbReference type="NCBI Taxonomy" id="428"/>
    <lineage>
        <taxon>Bacteria</taxon>
        <taxon>Pseudomonadati</taxon>
        <taxon>Pseudomonadota</taxon>
        <taxon>Alphaproteobacteria</taxon>
        <taxon>Hyphomicrobiales</taxon>
        <taxon>Methylocystaceae</taxon>
        <taxon>Methylosinus</taxon>
    </lineage>
</organism>
<evidence type="ECO:0000313" key="5">
    <source>
        <dbReference type="Proteomes" id="UP000316781"/>
    </source>
</evidence>
<evidence type="ECO:0000313" key="4">
    <source>
        <dbReference type="EMBL" id="TRL26583.1"/>
    </source>
</evidence>
<evidence type="ECO:0000256" key="3">
    <source>
        <dbReference type="PROSITE-ProRule" id="PRU00339"/>
    </source>
</evidence>
<accession>A0A549SDN3</accession>